<evidence type="ECO:0000313" key="3">
    <source>
        <dbReference type="Proteomes" id="UP000647241"/>
    </source>
</evidence>
<dbReference type="AlphaFoldDB" id="A0A917HEH0"/>
<feature type="transmembrane region" description="Helical" evidence="1">
    <location>
        <begin position="33"/>
        <end position="51"/>
    </location>
</feature>
<reference evidence="2" key="2">
    <citation type="submission" date="2020-09" db="EMBL/GenBank/DDBJ databases">
        <authorList>
            <person name="Sun Q."/>
            <person name="Zhou Y."/>
        </authorList>
    </citation>
    <scope>NUCLEOTIDE SEQUENCE</scope>
    <source>
        <strain evidence="2">CGMCC 1.12997</strain>
    </source>
</reference>
<keyword evidence="1" id="KW-0472">Membrane</keyword>
<sequence>MLPLTYLALAILTGVLIFVRLRWSRLSQKTRNVLIFCAAAALILYALLFVTRWNTSSDHLNAAIYWAAIAGYEFFLLLFTLLRPRWLTTIIAIVLIVPILSASPFLPLAELFNPAPHTVVSIGPDFTSDRVAWGTGTAPTSGFDLVIYSHPSWTRFLRRRRQAAHYFSGQCDSSRAYATLEPDGKHVLMSCPAAPNQQPDAARSLVVKLY</sequence>
<gene>
    <name evidence="2" type="ORF">GCM10011585_18450</name>
</gene>
<name>A0A917HEH0_9BACT</name>
<evidence type="ECO:0000256" key="1">
    <source>
        <dbReference type="SAM" id="Phobius"/>
    </source>
</evidence>
<feature type="transmembrane region" description="Helical" evidence="1">
    <location>
        <begin position="6"/>
        <end position="21"/>
    </location>
</feature>
<comment type="caution">
    <text evidence="2">The sequence shown here is derived from an EMBL/GenBank/DDBJ whole genome shotgun (WGS) entry which is preliminary data.</text>
</comment>
<dbReference type="RefSeq" id="WP_188553852.1">
    <property type="nucleotide sequence ID" value="NZ_BMGT01000002.1"/>
</dbReference>
<dbReference type="Proteomes" id="UP000647241">
    <property type="component" value="Unassembled WGS sequence"/>
</dbReference>
<feature type="transmembrane region" description="Helical" evidence="1">
    <location>
        <begin position="89"/>
        <end position="109"/>
    </location>
</feature>
<feature type="transmembrane region" description="Helical" evidence="1">
    <location>
        <begin position="63"/>
        <end position="82"/>
    </location>
</feature>
<evidence type="ECO:0000313" key="2">
    <source>
        <dbReference type="EMBL" id="GGG75882.1"/>
    </source>
</evidence>
<organism evidence="2 3">
    <name type="scientific">Edaphobacter dinghuensis</name>
    <dbReference type="NCBI Taxonomy" id="1560005"/>
    <lineage>
        <taxon>Bacteria</taxon>
        <taxon>Pseudomonadati</taxon>
        <taxon>Acidobacteriota</taxon>
        <taxon>Terriglobia</taxon>
        <taxon>Terriglobales</taxon>
        <taxon>Acidobacteriaceae</taxon>
        <taxon>Edaphobacter</taxon>
    </lineage>
</organism>
<keyword evidence="1" id="KW-1133">Transmembrane helix</keyword>
<reference evidence="2" key="1">
    <citation type="journal article" date="2014" name="Int. J. Syst. Evol. Microbiol.">
        <title>Complete genome sequence of Corynebacterium casei LMG S-19264T (=DSM 44701T), isolated from a smear-ripened cheese.</title>
        <authorList>
            <consortium name="US DOE Joint Genome Institute (JGI-PGF)"/>
            <person name="Walter F."/>
            <person name="Albersmeier A."/>
            <person name="Kalinowski J."/>
            <person name="Ruckert C."/>
        </authorList>
    </citation>
    <scope>NUCLEOTIDE SEQUENCE</scope>
    <source>
        <strain evidence="2">CGMCC 1.12997</strain>
    </source>
</reference>
<accession>A0A917HEH0</accession>
<dbReference type="EMBL" id="BMGT01000002">
    <property type="protein sequence ID" value="GGG75882.1"/>
    <property type="molecule type" value="Genomic_DNA"/>
</dbReference>
<protein>
    <submittedName>
        <fullName evidence="2">Uncharacterized protein</fullName>
    </submittedName>
</protein>
<proteinExistence type="predicted"/>
<keyword evidence="3" id="KW-1185">Reference proteome</keyword>
<keyword evidence="1" id="KW-0812">Transmembrane</keyword>